<evidence type="ECO:0000313" key="3">
    <source>
        <dbReference type="Proteomes" id="UP000597444"/>
    </source>
</evidence>
<accession>A0A8J3IFW0</accession>
<dbReference type="Proteomes" id="UP000597444">
    <property type="component" value="Unassembled WGS sequence"/>
</dbReference>
<keyword evidence="3" id="KW-1185">Reference proteome</keyword>
<dbReference type="Gene3D" id="2.40.33.20">
    <property type="entry name" value="PK beta-barrel domain-like"/>
    <property type="match status" value="1"/>
</dbReference>
<dbReference type="PANTHER" id="PTHR30212:SF2">
    <property type="entry name" value="PROTEIN YIIM"/>
    <property type="match status" value="1"/>
</dbReference>
<dbReference type="InterPro" id="IPR052353">
    <property type="entry name" value="Benzoxazolinone_Detox_Enz"/>
</dbReference>
<proteinExistence type="predicted"/>
<dbReference type="PROSITE" id="PS51340">
    <property type="entry name" value="MOSC"/>
    <property type="match status" value="1"/>
</dbReference>
<dbReference type="PANTHER" id="PTHR30212">
    <property type="entry name" value="PROTEIN YIIM"/>
    <property type="match status" value="1"/>
</dbReference>
<sequence>MKQIGILQTMQVGAPTQYGRAGADNTMERRWKTSFFRVPTTQPRWLFTTHLEGNAQADTKNHGTPSQTILLYAAAHYPLWQHELQHSEIGPGGFGENFTIDGLTEETVCIGDIYAIGDAHICVTEPRYPCWKIERRWNMPGLTARVAETGRTGWYCNVQREGLIEPGLPIFLVERPYPLLTIALANDIVHGRSKDVEKAQAFIDCPLLHHRFWRDIIARQVGLEKQIEDEG</sequence>
<dbReference type="GO" id="GO:0030151">
    <property type="term" value="F:molybdenum ion binding"/>
    <property type="evidence" value="ECO:0007669"/>
    <property type="project" value="InterPro"/>
</dbReference>
<dbReference type="RefSeq" id="WP_220204606.1">
    <property type="nucleotide sequence ID" value="NZ_BNJK01000001.1"/>
</dbReference>
<comment type="caution">
    <text evidence="2">The sequence shown here is derived from an EMBL/GenBank/DDBJ whole genome shotgun (WGS) entry which is preliminary data.</text>
</comment>
<dbReference type="AlphaFoldDB" id="A0A8J3IFW0"/>
<dbReference type="InterPro" id="IPR005302">
    <property type="entry name" value="MoCF_Sase_C"/>
</dbReference>
<feature type="domain" description="MOSC" evidence="1">
    <location>
        <begin position="33"/>
        <end position="173"/>
    </location>
</feature>
<organism evidence="2 3">
    <name type="scientific">Reticulibacter mediterranei</name>
    <dbReference type="NCBI Taxonomy" id="2778369"/>
    <lineage>
        <taxon>Bacteria</taxon>
        <taxon>Bacillati</taxon>
        <taxon>Chloroflexota</taxon>
        <taxon>Ktedonobacteria</taxon>
        <taxon>Ktedonobacterales</taxon>
        <taxon>Reticulibacteraceae</taxon>
        <taxon>Reticulibacter</taxon>
    </lineage>
</organism>
<reference evidence="2" key="1">
    <citation type="submission" date="2020-10" db="EMBL/GenBank/DDBJ databases">
        <title>Taxonomic study of unclassified bacteria belonging to the class Ktedonobacteria.</title>
        <authorList>
            <person name="Yabe S."/>
            <person name="Wang C.M."/>
            <person name="Zheng Y."/>
            <person name="Sakai Y."/>
            <person name="Cavaletti L."/>
            <person name="Monciardini P."/>
            <person name="Donadio S."/>
        </authorList>
    </citation>
    <scope>NUCLEOTIDE SEQUENCE</scope>
    <source>
        <strain evidence="2">ID150040</strain>
    </source>
</reference>
<dbReference type="EMBL" id="BNJK01000001">
    <property type="protein sequence ID" value="GHO93836.1"/>
    <property type="molecule type" value="Genomic_DNA"/>
</dbReference>
<name>A0A8J3IFW0_9CHLR</name>
<evidence type="ECO:0000259" key="1">
    <source>
        <dbReference type="PROSITE" id="PS51340"/>
    </source>
</evidence>
<dbReference type="GO" id="GO:0003824">
    <property type="term" value="F:catalytic activity"/>
    <property type="evidence" value="ECO:0007669"/>
    <property type="project" value="InterPro"/>
</dbReference>
<gene>
    <name evidence="2" type="ORF">KSF_038840</name>
</gene>
<dbReference type="GO" id="GO:0030170">
    <property type="term" value="F:pyridoxal phosphate binding"/>
    <property type="evidence" value="ECO:0007669"/>
    <property type="project" value="InterPro"/>
</dbReference>
<evidence type="ECO:0000313" key="2">
    <source>
        <dbReference type="EMBL" id="GHO93836.1"/>
    </source>
</evidence>
<protein>
    <submittedName>
        <fullName evidence="2">Molybdenum cofactor sulfurase</fullName>
    </submittedName>
</protein>
<dbReference type="InterPro" id="IPR011037">
    <property type="entry name" value="Pyrv_Knase-like_insert_dom_sf"/>
</dbReference>
<dbReference type="SUPFAM" id="SSF50800">
    <property type="entry name" value="PK beta-barrel domain-like"/>
    <property type="match status" value="1"/>
</dbReference>
<dbReference type="Pfam" id="PF03473">
    <property type="entry name" value="MOSC"/>
    <property type="match status" value="1"/>
</dbReference>